<dbReference type="EMBL" id="CH445335">
    <property type="protein sequence ID" value="EAT84902.1"/>
    <property type="molecule type" value="Genomic_DNA"/>
</dbReference>
<sequence length="49" mass="5315">MCEGFRDPSHVTPYILKQSSIAVIADHEHKAQGLVLGALVAESHICGRE</sequence>
<dbReference type="GeneID" id="5974662"/>
<dbReference type="RefSeq" id="XP_001797769.1">
    <property type="nucleotide sequence ID" value="XM_001797717.1"/>
</dbReference>
<name>Q0ULC8_PHANO</name>
<dbReference type="AlphaFoldDB" id="Q0ULC8"/>
<reference evidence="2" key="1">
    <citation type="journal article" date="2007" name="Plant Cell">
        <title>Dothideomycete-plant interactions illuminated by genome sequencing and EST analysis of the wheat pathogen Stagonospora nodorum.</title>
        <authorList>
            <person name="Hane J.K."/>
            <person name="Lowe R.G."/>
            <person name="Solomon P.S."/>
            <person name="Tan K.C."/>
            <person name="Schoch C.L."/>
            <person name="Spatafora J.W."/>
            <person name="Crous P.W."/>
            <person name="Kodira C."/>
            <person name="Birren B.W."/>
            <person name="Galagan J.E."/>
            <person name="Torriani S.F."/>
            <person name="McDonald B.A."/>
            <person name="Oliver R.P."/>
        </authorList>
    </citation>
    <scope>NUCLEOTIDE SEQUENCE [LARGE SCALE GENOMIC DNA]</scope>
    <source>
        <strain evidence="2">SN15 / ATCC MYA-4574 / FGSC 10173</strain>
    </source>
</reference>
<proteinExistence type="predicted"/>
<evidence type="ECO:0000313" key="1">
    <source>
        <dbReference type="EMBL" id="EAT84902.1"/>
    </source>
</evidence>
<accession>Q0ULC8</accession>
<dbReference type="Proteomes" id="UP000001055">
    <property type="component" value="Unassembled WGS sequence"/>
</dbReference>
<organism evidence="1 2">
    <name type="scientific">Phaeosphaeria nodorum (strain SN15 / ATCC MYA-4574 / FGSC 10173)</name>
    <name type="common">Glume blotch fungus</name>
    <name type="synonym">Parastagonospora nodorum</name>
    <dbReference type="NCBI Taxonomy" id="321614"/>
    <lineage>
        <taxon>Eukaryota</taxon>
        <taxon>Fungi</taxon>
        <taxon>Dikarya</taxon>
        <taxon>Ascomycota</taxon>
        <taxon>Pezizomycotina</taxon>
        <taxon>Dothideomycetes</taxon>
        <taxon>Pleosporomycetidae</taxon>
        <taxon>Pleosporales</taxon>
        <taxon>Pleosporineae</taxon>
        <taxon>Phaeosphaeriaceae</taxon>
        <taxon>Parastagonospora</taxon>
    </lineage>
</organism>
<evidence type="ECO:0000313" key="2">
    <source>
        <dbReference type="Proteomes" id="UP000001055"/>
    </source>
</evidence>
<dbReference type="KEGG" id="pno:SNOG_07436"/>
<dbReference type="InParanoid" id="Q0ULC8"/>
<protein>
    <submittedName>
        <fullName evidence="1">Uncharacterized protein</fullName>
    </submittedName>
</protein>
<gene>
    <name evidence="1" type="ORF">SNOG_07436</name>
</gene>